<dbReference type="Proteomes" id="UP000053825">
    <property type="component" value="Unassembled WGS sequence"/>
</dbReference>
<dbReference type="AlphaFoldDB" id="A0A0L7RC00"/>
<dbReference type="EMBL" id="KQ414616">
    <property type="protein sequence ID" value="KOC68507.1"/>
    <property type="molecule type" value="Genomic_DNA"/>
</dbReference>
<protein>
    <submittedName>
        <fullName evidence="1">Uncharacterized protein</fullName>
    </submittedName>
</protein>
<reference evidence="1 2" key="1">
    <citation type="submission" date="2015-07" db="EMBL/GenBank/DDBJ databases">
        <title>The genome of Habropoda laboriosa.</title>
        <authorList>
            <person name="Pan H."/>
            <person name="Kapheim K."/>
        </authorList>
    </citation>
    <scope>NUCLEOTIDE SEQUENCE [LARGE SCALE GENOMIC DNA]</scope>
    <source>
        <strain evidence="1">0110345459</strain>
    </source>
</reference>
<gene>
    <name evidence="1" type="ORF">WH47_10747</name>
</gene>
<organism evidence="1 2">
    <name type="scientific">Habropoda laboriosa</name>
    <dbReference type="NCBI Taxonomy" id="597456"/>
    <lineage>
        <taxon>Eukaryota</taxon>
        <taxon>Metazoa</taxon>
        <taxon>Ecdysozoa</taxon>
        <taxon>Arthropoda</taxon>
        <taxon>Hexapoda</taxon>
        <taxon>Insecta</taxon>
        <taxon>Pterygota</taxon>
        <taxon>Neoptera</taxon>
        <taxon>Endopterygota</taxon>
        <taxon>Hymenoptera</taxon>
        <taxon>Apocrita</taxon>
        <taxon>Aculeata</taxon>
        <taxon>Apoidea</taxon>
        <taxon>Anthophila</taxon>
        <taxon>Apidae</taxon>
        <taxon>Habropoda</taxon>
    </lineage>
</organism>
<accession>A0A0L7RC00</accession>
<keyword evidence="2" id="KW-1185">Reference proteome</keyword>
<name>A0A0L7RC00_9HYME</name>
<proteinExistence type="predicted"/>
<sequence>MYREHKVLKEISANFHCSAEEIQGKIHNLRNQLSPRAYFETNCRKSEQTDTDESQMNTVITLFMHVCIT</sequence>
<evidence type="ECO:0000313" key="1">
    <source>
        <dbReference type="EMBL" id="KOC68507.1"/>
    </source>
</evidence>
<evidence type="ECO:0000313" key="2">
    <source>
        <dbReference type="Proteomes" id="UP000053825"/>
    </source>
</evidence>